<dbReference type="PANTHER" id="PTHR23235:SF120">
    <property type="entry name" value="KRUPPEL-LIKE FACTOR 15"/>
    <property type="match status" value="1"/>
</dbReference>
<dbReference type="GO" id="GO:0008270">
    <property type="term" value="F:zinc ion binding"/>
    <property type="evidence" value="ECO:0007669"/>
    <property type="project" value="UniProtKB-KW"/>
</dbReference>
<dbReference type="FunFam" id="3.30.160.60:FF:000965">
    <property type="entry name" value="Neurotrophin receptor-interacting factor homolog"/>
    <property type="match status" value="1"/>
</dbReference>
<dbReference type="SMART" id="SM00355">
    <property type="entry name" value="ZnF_C2H2"/>
    <property type="match status" value="2"/>
</dbReference>
<dbReference type="PANTHER" id="PTHR23235">
    <property type="entry name" value="KRUEPPEL-LIKE TRANSCRIPTION FACTOR"/>
    <property type="match status" value="1"/>
</dbReference>
<feature type="domain" description="C2H2-type" evidence="12">
    <location>
        <begin position="37"/>
        <end position="64"/>
    </location>
</feature>
<dbReference type="InterPro" id="IPR013087">
    <property type="entry name" value="Znf_C2H2_type"/>
</dbReference>
<evidence type="ECO:0000256" key="1">
    <source>
        <dbReference type="ARBA" id="ARBA00004123"/>
    </source>
</evidence>
<evidence type="ECO:0000256" key="8">
    <source>
        <dbReference type="ARBA" id="ARBA00023163"/>
    </source>
</evidence>
<evidence type="ECO:0000256" key="2">
    <source>
        <dbReference type="ARBA" id="ARBA00022723"/>
    </source>
</evidence>
<dbReference type="GO" id="GO:0000981">
    <property type="term" value="F:DNA-binding transcription factor activity, RNA polymerase II-specific"/>
    <property type="evidence" value="ECO:0007669"/>
    <property type="project" value="TreeGrafter"/>
</dbReference>
<dbReference type="SUPFAM" id="SSF57667">
    <property type="entry name" value="beta-beta-alpha zinc fingers"/>
    <property type="match status" value="1"/>
</dbReference>
<dbReference type="GO" id="GO:0005634">
    <property type="term" value="C:nucleus"/>
    <property type="evidence" value="ECO:0007669"/>
    <property type="project" value="UniProtKB-SubCell"/>
</dbReference>
<sequence>MYYTEQQSTGLVSTTGESDADENNGTEDSDSDSAPYFPCHVCGKTFPTSESLEDHQRCHLGEKPHECPFKCGICGKTFAVKRYLREHERRHHFVMLSLKTLPSHLKRLLAL</sequence>
<reference evidence="13" key="1">
    <citation type="submission" date="2025-08" db="UniProtKB">
        <authorList>
            <consortium name="Ensembl"/>
        </authorList>
    </citation>
    <scope>IDENTIFICATION</scope>
</reference>
<proteinExistence type="predicted"/>
<evidence type="ECO:0000256" key="5">
    <source>
        <dbReference type="ARBA" id="ARBA00022833"/>
    </source>
</evidence>
<feature type="compositionally biased region" description="Acidic residues" evidence="11">
    <location>
        <begin position="18"/>
        <end position="31"/>
    </location>
</feature>
<dbReference type="InterPro" id="IPR036236">
    <property type="entry name" value="Znf_C2H2_sf"/>
</dbReference>
<reference evidence="13" key="2">
    <citation type="submission" date="2025-09" db="UniProtKB">
        <authorList>
            <consortium name="Ensembl"/>
        </authorList>
    </citation>
    <scope>IDENTIFICATION</scope>
</reference>
<feature type="region of interest" description="Disordered" evidence="11">
    <location>
        <begin position="1"/>
        <end position="35"/>
    </location>
</feature>
<evidence type="ECO:0000256" key="3">
    <source>
        <dbReference type="ARBA" id="ARBA00022737"/>
    </source>
</evidence>
<dbReference type="Pfam" id="PF00096">
    <property type="entry name" value="zf-C2H2"/>
    <property type="match status" value="1"/>
</dbReference>
<dbReference type="Gene3D" id="3.30.160.60">
    <property type="entry name" value="Classic Zinc Finger"/>
    <property type="match status" value="2"/>
</dbReference>
<keyword evidence="2" id="KW-0479">Metal-binding</keyword>
<keyword evidence="6" id="KW-0805">Transcription regulation</keyword>
<keyword evidence="8" id="KW-0804">Transcription</keyword>
<evidence type="ECO:0000256" key="4">
    <source>
        <dbReference type="ARBA" id="ARBA00022771"/>
    </source>
</evidence>
<dbReference type="PROSITE" id="PS00028">
    <property type="entry name" value="ZINC_FINGER_C2H2_1"/>
    <property type="match status" value="1"/>
</dbReference>
<evidence type="ECO:0000313" key="14">
    <source>
        <dbReference type="Proteomes" id="UP000694389"/>
    </source>
</evidence>
<organism evidence="13 14">
    <name type="scientific">Dicentrarchus labrax</name>
    <name type="common">European seabass</name>
    <name type="synonym">Morone labrax</name>
    <dbReference type="NCBI Taxonomy" id="13489"/>
    <lineage>
        <taxon>Eukaryota</taxon>
        <taxon>Metazoa</taxon>
        <taxon>Chordata</taxon>
        <taxon>Craniata</taxon>
        <taxon>Vertebrata</taxon>
        <taxon>Euteleostomi</taxon>
        <taxon>Actinopterygii</taxon>
        <taxon>Neopterygii</taxon>
        <taxon>Teleostei</taxon>
        <taxon>Neoteleostei</taxon>
        <taxon>Acanthomorphata</taxon>
        <taxon>Eupercaria</taxon>
        <taxon>Moronidae</taxon>
        <taxon>Dicentrarchus</taxon>
    </lineage>
</organism>
<evidence type="ECO:0000313" key="13">
    <source>
        <dbReference type="Ensembl" id="ENSDLAP00005029564.1"/>
    </source>
</evidence>
<keyword evidence="14" id="KW-1185">Reference proteome</keyword>
<evidence type="ECO:0000256" key="11">
    <source>
        <dbReference type="SAM" id="MobiDB-lite"/>
    </source>
</evidence>
<dbReference type="FunFam" id="3.30.160.60:FF:000145">
    <property type="entry name" value="Zinc finger protein 574"/>
    <property type="match status" value="1"/>
</dbReference>
<protein>
    <recommendedName>
        <fullName evidence="12">C2H2-type domain-containing protein</fullName>
    </recommendedName>
</protein>
<dbReference type="Pfam" id="PF13912">
    <property type="entry name" value="zf-C2H2_6"/>
    <property type="match status" value="1"/>
</dbReference>
<feature type="domain" description="C2H2-type" evidence="12">
    <location>
        <begin position="69"/>
        <end position="91"/>
    </location>
</feature>
<keyword evidence="5" id="KW-0862">Zinc</keyword>
<accession>A0A8C4F642</accession>
<keyword evidence="7" id="KW-0238">DNA-binding</keyword>
<dbReference type="Proteomes" id="UP000694389">
    <property type="component" value="Unassembled WGS sequence"/>
</dbReference>
<dbReference type="GO" id="GO:0000978">
    <property type="term" value="F:RNA polymerase II cis-regulatory region sequence-specific DNA binding"/>
    <property type="evidence" value="ECO:0007669"/>
    <property type="project" value="TreeGrafter"/>
</dbReference>
<evidence type="ECO:0000256" key="6">
    <source>
        <dbReference type="ARBA" id="ARBA00023015"/>
    </source>
</evidence>
<dbReference type="GeneTree" id="ENSGT00980000202586"/>
<evidence type="ECO:0000259" key="12">
    <source>
        <dbReference type="PROSITE" id="PS50157"/>
    </source>
</evidence>
<keyword evidence="3" id="KW-0677">Repeat</keyword>
<dbReference type="AlphaFoldDB" id="A0A8C4F642"/>
<evidence type="ECO:0000256" key="7">
    <source>
        <dbReference type="ARBA" id="ARBA00023125"/>
    </source>
</evidence>
<name>A0A8C4F642_DICLA</name>
<evidence type="ECO:0000256" key="10">
    <source>
        <dbReference type="PROSITE-ProRule" id="PRU00042"/>
    </source>
</evidence>
<keyword evidence="9" id="KW-0539">Nucleus</keyword>
<dbReference type="Ensembl" id="ENSDLAT00005031545.2">
    <property type="protein sequence ID" value="ENSDLAP00005029564.1"/>
    <property type="gene ID" value="ENSDLAG00005013318.2"/>
</dbReference>
<dbReference type="PROSITE" id="PS50157">
    <property type="entry name" value="ZINC_FINGER_C2H2_2"/>
    <property type="match status" value="2"/>
</dbReference>
<feature type="compositionally biased region" description="Polar residues" evidence="11">
    <location>
        <begin position="1"/>
        <end position="17"/>
    </location>
</feature>
<evidence type="ECO:0000256" key="9">
    <source>
        <dbReference type="ARBA" id="ARBA00023242"/>
    </source>
</evidence>
<keyword evidence="4 10" id="KW-0863">Zinc-finger</keyword>
<comment type="subcellular location">
    <subcellularLocation>
        <location evidence="1">Nucleus</location>
    </subcellularLocation>
</comment>